<dbReference type="Pfam" id="PF24883">
    <property type="entry name" value="NPHP3_N"/>
    <property type="match status" value="1"/>
</dbReference>
<dbReference type="PANTHER" id="PTHR10039:SF15">
    <property type="entry name" value="NACHT DOMAIN-CONTAINING PROTEIN"/>
    <property type="match status" value="1"/>
</dbReference>
<dbReference type="GeneID" id="70188836"/>
<dbReference type="InterPro" id="IPR054471">
    <property type="entry name" value="GPIID_WHD"/>
</dbReference>
<gene>
    <name evidence="4" type="ORF">B0I36DRAFT_366377</name>
</gene>
<dbReference type="Gene3D" id="1.25.40.20">
    <property type="entry name" value="Ankyrin repeat-containing domain"/>
    <property type="match status" value="3"/>
</dbReference>
<dbReference type="Gene3D" id="3.40.50.300">
    <property type="entry name" value="P-loop containing nucleotide triphosphate hydrolases"/>
    <property type="match status" value="1"/>
</dbReference>
<dbReference type="PANTHER" id="PTHR10039">
    <property type="entry name" value="AMELOGENIN"/>
    <property type="match status" value="1"/>
</dbReference>
<dbReference type="Pfam" id="PF12796">
    <property type="entry name" value="Ank_2"/>
    <property type="match status" value="1"/>
</dbReference>
<evidence type="ECO:0008006" key="6">
    <source>
        <dbReference type="Google" id="ProtNLM"/>
    </source>
</evidence>
<proteinExistence type="predicted"/>
<reference evidence="4" key="1">
    <citation type="journal article" date="2021" name="Nat. Commun.">
        <title>Genetic determinants of endophytism in the Arabidopsis root mycobiome.</title>
        <authorList>
            <person name="Mesny F."/>
            <person name="Miyauchi S."/>
            <person name="Thiergart T."/>
            <person name="Pickel B."/>
            <person name="Atanasova L."/>
            <person name="Karlsson M."/>
            <person name="Huettel B."/>
            <person name="Barry K.W."/>
            <person name="Haridas S."/>
            <person name="Chen C."/>
            <person name="Bauer D."/>
            <person name="Andreopoulos W."/>
            <person name="Pangilinan J."/>
            <person name="LaButti K."/>
            <person name="Riley R."/>
            <person name="Lipzen A."/>
            <person name="Clum A."/>
            <person name="Drula E."/>
            <person name="Henrissat B."/>
            <person name="Kohler A."/>
            <person name="Grigoriev I.V."/>
            <person name="Martin F.M."/>
            <person name="Hacquard S."/>
        </authorList>
    </citation>
    <scope>NUCLEOTIDE SEQUENCE</scope>
    <source>
        <strain evidence="4">MPI-CAGE-CH-0230</strain>
    </source>
</reference>
<dbReference type="OrthoDB" id="195446at2759"/>
<dbReference type="Proteomes" id="UP000756346">
    <property type="component" value="Unassembled WGS sequence"/>
</dbReference>
<evidence type="ECO:0000259" key="3">
    <source>
        <dbReference type="Pfam" id="PF24883"/>
    </source>
</evidence>
<dbReference type="SMART" id="SM00248">
    <property type="entry name" value="ANK"/>
    <property type="match status" value="6"/>
</dbReference>
<feature type="domain" description="Nephrocystin 3-like N-terminal" evidence="3">
    <location>
        <begin position="206"/>
        <end position="262"/>
    </location>
</feature>
<dbReference type="RefSeq" id="XP_046007980.1">
    <property type="nucleotide sequence ID" value="XM_046159290.1"/>
</dbReference>
<dbReference type="InterPro" id="IPR027417">
    <property type="entry name" value="P-loop_NTPase"/>
</dbReference>
<dbReference type="InterPro" id="IPR036770">
    <property type="entry name" value="Ankyrin_rpt-contain_sf"/>
</dbReference>
<dbReference type="Pfam" id="PF22939">
    <property type="entry name" value="WHD_GPIID"/>
    <property type="match status" value="1"/>
</dbReference>
<accession>A0A9P9BL02</accession>
<feature type="domain" description="GPI inositol-deacylase winged helix" evidence="2">
    <location>
        <begin position="469"/>
        <end position="553"/>
    </location>
</feature>
<dbReference type="EMBL" id="JAGTJQ010000009">
    <property type="protein sequence ID" value="KAH7024432.1"/>
    <property type="molecule type" value="Genomic_DNA"/>
</dbReference>
<dbReference type="SUPFAM" id="SSF52540">
    <property type="entry name" value="P-loop containing nucleoside triphosphate hydrolases"/>
    <property type="match status" value="1"/>
</dbReference>
<protein>
    <recommendedName>
        <fullName evidence="6">NACHT domain-containing protein</fullName>
    </recommendedName>
</protein>
<name>A0A9P9BL02_9PEZI</name>
<evidence type="ECO:0000313" key="5">
    <source>
        <dbReference type="Proteomes" id="UP000756346"/>
    </source>
</evidence>
<sequence length="1334" mass="150072">MDPLSLTVNIITLLDTGQKIINLLRDIKDAPAEISKFLLEAQSSCIVLWRLKDYISRFESDSSSAGQAPLDAFNSLLQSDNVLGQYQTTLEGIHEKLEECSTTKNFQKLRQLATWKTDKADLEKGFQRLDRLRGTIELFMASETLARTVSHGNTLRAIKQNTTTIIESQISSEEEAKKTTILDWVEQRSNRYDTLQRDHYGRAQPGTGRWFLESEPFQRWTSGTSKTLFCPGMPGSGKTIIASVTTDYLRSHFPPQDSNVAFIHEKIRLEKVVVEFYDKHARVEPCVGDITALLQHLMGLAPRTFIILDALDELSNEVGANGCKGLLNCVTQLQATAATDAGNQQGHQLRLLVTARPGTELTASFHPDTTIQIHSAAEDIRLYLEKRVEDLDELPEVDDDGNEADMLRIRIVNRILEAADGLFLLASLHADSLRDAFTVEKVFETLDAMSTGQDAMSKTYEATLHRINAQSIQRRELAQSAIGWILQSQRALTPIELRHAVAIRPDVFKDPKGNVPTLKIILAVCLGLVTVDLETNVVRLVHYTVQEHLAKVDVRAFAPIPVNTLARSCLTYLLVPPLHDTVVKMYEDWESSLTLTSPGEGDLHSHGGLPDLPLVDSQRWPFLLYAREYWSFHYLRGTTAPTDESLAMEFLTNERALATYWHPDHETFEHGMWVDRAGWVSMGFFTVQCRLRKPGPVSVASRWGLDSLVVTLLNGGHDCHGLRAYSMGIQDYENGRRSRDQTRDDDNDDWYDHHPLVLSARHGHLSTARILLKRCKDLGDAFERAVCTALKHNHALILELLVHHKTRSNLVLKALAHADKFSLLKEKRIMQALTANHSLSVGPVDFWWLPFAEDPRCLAWVEFLLHHYVPSENSWQKHLFFELVDTVTYDGCQIDYRALPEVSGSPDASFEAYHTALWHTVWHKQHQSLVSIAEQLLVTNFAEEQRRRLFQAAFHTTVWRMDLEIVQTLLGIEDIDVNAMDGGGQTWLTKIFRTGLSSETPLQVIKLVLGHERCDPDATDIEGRTPLSHAVQRFSQFDDKLVDIRMSAVESLLQFIPALDPDRPDHSGRTPLSWAAGSKHNRPAICRLLSLPGVQASSVDCRGRSPLSYSAQHGDLESFTMLLPVTDPRQLDNPDVEGRTPFFYAVLDGNVEKLHLLMASVTIDVGQTDIAGVRPLSAILEDPFRRADALVALLSSPTFSFATEHHTPLEVMFALGGWHRLNRWYDNYRERALQSVQALRNAAPSYNINERCSKTGLTAASHAAKEKHPAVMASILEVWGNLADLSIKDNAGFTAVDYAMETDRDETFEMFAKWPDSFRVDAARLCDEIARSKA</sequence>
<evidence type="ECO:0000313" key="4">
    <source>
        <dbReference type="EMBL" id="KAH7024432.1"/>
    </source>
</evidence>
<keyword evidence="1" id="KW-0677">Repeat</keyword>
<evidence type="ECO:0000259" key="2">
    <source>
        <dbReference type="Pfam" id="PF22939"/>
    </source>
</evidence>
<dbReference type="SUPFAM" id="SSF48403">
    <property type="entry name" value="Ankyrin repeat"/>
    <property type="match status" value="1"/>
</dbReference>
<keyword evidence="5" id="KW-1185">Reference proteome</keyword>
<dbReference type="InterPro" id="IPR002110">
    <property type="entry name" value="Ankyrin_rpt"/>
</dbReference>
<organism evidence="4 5">
    <name type="scientific">Microdochium trichocladiopsis</name>
    <dbReference type="NCBI Taxonomy" id="1682393"/>
    <lineage>
        <taxon>Eukaryota</taxon>
        <taxon>Fungi</taxon>
        <taxon>Dikarya</taxon>
        <taxon>Ascomycota</taxon>
        <taxon>Pezizomycotina</taxon>
        <taxon>Sordariomycetes</taxon>
        <taxon>Xylariomycetidae</taxon>
        <taxon>Xylariales</taxon>
        <taxon>Microdochiaceae</taxon>
        <taxon>Microdochium</taxon>
    </lineage>
</organism>
<dbReference type="InterPro" id="IPR056884">
    <property type="entry name" value="NPHP3-like_N"/>
</dbReference>
<comment type="caution">
    <text evidence="4">The sequence shown here is derived from an EMBL/GenBank/DDBJ whole genome shotgun (WGS) entry which is preliminary data.</text>
</comment>
<evidence type="ECO:0000256" key="1">
    <source>
        <dbReference type="ARBA" id="ARBA00022737"/>
    </source>
</evidence>